<evidence type="ECO:0000256" key="1">
    <source>
        <dbReference type="ARBA" id="ARBA00004141"/>
    </source>
</evidence>
<keyword evidence="4 6" id="KW-1133">Transmembrane helix</keyword>
<evidence type="ECO:0000256" key="2">
    <source>
        <dbReference type="ARBA" id="ARBA00022448"/>
    </source>
</evidence>
<feature type="transmembrane region" description="Helical" evidence="6">
    <location>
        <begin position="104"/>
        <end position="122"/>
    </location>
</feature>
<comment type="caution">
    <text evidence="8">The sequence shown here is derived from an EMBL/GenBank/DDBJ whole genome shotgun (WGS) entry which is preliminary data.</text>
</comment>
<dbReference type="Gene3D" id="1.20.1250.20">
    <property type="entry name" value="MFS general substrate transporter like domains"/>
    <property type="match status" value="1"/>
</dbReference>
<dbReference type="InterPro" id="IPR011701">
    <property type="entry name" value="MFS"/>
</dbReference>
<feature type="transmembrane region" description="Helical" evidence="6">
    <location>
        <begin position="215"/>
        <end position="235"/>
    </location>
</feature>
<dbReference type="PROSITE" id="PS50850">
    <property type="entry name" value="MFS"/>
    <property type="match status" value="1"/>
</dbReference>
<evidence type="ECO:0000256" key="3">
    <source>
        <dbReference type="ARBA" id="ARBA00022692"/>
    </source>
</evidence>
<keyword evidence="3 6" id="KW-0812">Transmembrane</keyword>
<organism evidence="8">
    <name type="scientific">Desulfobacca acetoxidans</name>
    <dbReference type="NCBI Taxonomy" id="60893"/>
    <lineage>
        <taxon>Bacteria</taxon>
        <taxon>Pseudomonadati</taxon>
        <taxon>Thermodesulfobacteriota</taxon>
        <taxon>Desulfobaccia</taxon>
        <taxon>Desulfobaccales</taxon>
        <taxon>Desulfobaccaceae</taxon>
        <taxon>Desulfobacca</taxon>
    </lineage>
</organism>
<accession>A0A7V4LCB5</accession>
<reference evidence="8" key="1">
    <citation type="journal article" date="2020" name="mSystems">
        <title>Genome- and Community-Level Interaction Insights into Carbon Utilization and Element Cycling Functions of Hydrothermarchaeota in Hydrothermal Sediment.</title>
        <authorList>
            <person name="Zhou Z."/>
            <person name="Liu Y."/>
            <person name="Xu W."/>
            <person name="Pan J."/>
            <person name="Luo Z.H."/>
            <person name="Li M."/>
        </authorList>
    </citation>
    <scope>NUCLEOTIDE SEQUENCE [LARGE SCALE GENOMIC DNA]</scope>
    <source>
        <strain evidence="8">SpSt-548</strain>
    </source>
</reference>
<feature type="transmembrane region" description="Helical" evidence="6">
    <location>
        <begin position="297"/>
        <end position="317"/>
    </location>
</feature>
<feature type="transmembrane region" description="Helical" evidence="6">
    <location>
        <begin position="75"/>
        <end position="97"/>
    </location>
</feature>
<keyword evidence="6" id="KW-0592">Phosphate transport</keyword>
<feature type="transmembrane region" description="Helical" evidence="6">
    <location>
        <begin position="128"/>
        <end position="151"/>
    </location>
</feature>
<dbReference type="SUPFAM" id="SSF103473">
    <property type="entry name" value="MFS general substrate transporter"/>
    <property type="match status" value="1"/>
</dbReference>
<sequence>MVALALFFDFSNGFHDAANVVATIITTGALSPRKALMLAAVCEFVGPFLFGTAVAQTIGKNIIDVSTFDPHRASLSMALIIAALLAAIVWNLATWLLGIPSSSSHALIGGMVGAVLAAYGPGRILWKGLLYVLASLILSPFLGLFFGILFLKATFWLARDATPKARFFFNRMQILSSVSLSLSHGANDAQKSMGLITLSLVILGIAPTFHIPFWVVVSCAAAIALGTASGGWRIIKTLGTKIYRPRSVHAFCAQTASATVILGAALLGGPVSTTHVVSSSIMGVGAGHRMSAVRWGVAKNIILAWFITIPASAAVAPPPPWGQLLRHPPLLGCWLITLGGCFGLGMFVTFAPLHMQDHGLPMGEIGLVFALQAGVNALSRVPFGRLSDRVRQRWRMALVGFLTLGASLAGFGLARTLGQFLMAAGVLGLAMGLGFTPVGALIAEVVPHNARGLAMGGYNTCIYLGMMLSSATMGALVEAWGFVGGYILAGVAVALAALGFYFLIRDFAPPLHHL</sequence>
<feature type="transmembrane region" description="Helical" evidence="6">
    <location>
        <begin position="365"/>
        <end position="383"/>
    </location>
</feature>
<feature type="transmembrane region" description="Helical" evidence="6">
    <location>
        <begin position="483"/>
        <end position="504"/>
    </location>
</feature>
<dbReference type="InterPro" id="IPR001204">
    <property type="entry name" value="Phos_transporter"/>
</dbReference>
<feature type="transmembrane region" description="Helical" evidence="6">
    <location>
        <begin position="395"/>
        <end position="414"/>
    </location>
</feature>
<feature type="transmembrane region" description="Helical" evidence="6">
    <location>
        <begin position="35"/>
        <end position="55"/>
    </location>
</feature>
<dbReference type="InterPro" id="IPR036259">
    <property type="entry name" value="MFS_trans_sf"/>
</dbReference>
<dbReference type="PANTHER" id="PTHR11101:SF80">
    <property type="entry name" value="PHOSPHATE TRANSPORTER"/>
    <property type="match status" value="1"/>
</dbReference>
<feature type="transmembrane region" description="Helical" evidence="6">
    <location>
        <begin position="247"/>
        <end position="267"/>
    </location>
</feature>
<dbReference type="InterPro" id="IPR020846">
    <property type="entry name" value="MFS_dom"/>
</dbReference>
<dbReference type="Pfam" id="PF07690">
    <property type="entry name" value="MFS_1"/>
    <property type="match status" value="1"/>
</dbReference>
<feature type="transmembrane region" description="Helical" evidence="6">
    <location>
        <begin position="455"/>
        <end position="477"/>
    </location>
</feature>
<evidence type="ECO:0000256" key="5">
    <source>
        <dbReference type="ARBA" id="ARBA00023136"/>
    </source>
</evidence>
<dbReference type="PROSITE" id="PS00217">
    <property type="entry name" value="SUGAR_TRANSPORT_2"/>
    <property type="match status" value="1"/>
</dbReference>
<feature type="transmembrane region" description="Helical" evidence="6">
    <location>
        <begin position="329"/>
        <end position="353"/>
    </location>
</feature>
<dbReference type="Pfam" id="PF01384">
    <property type="entry name" value="PHO4"/>
    <property type="match status" value="1"/>
</dbReference>
<dbReference type="InterPro" id="IPR005829">
    <property type="entry name" value="Sugar_transporter_CS"/>
</dbReference>
<dbReference type="PANTHER" id="PTHR11101">
    <property type="entry name" value="PHOSPHATE TRANSPORTER"/>
    <property type="match status" value="1"/>
</dbReference>
<feature type="domain" description="Major facilitator superfamily (MFS) profile" evidence="7">
    <location>
        <begin position="329"/>
        <end position="514"/>
    </location>
</feature>
<comment type="subcellular location">
    <subcellularLocation>
        <location evidence="1 6">Membrane</location>
        <topology evidence="1 6">Multi-pass membrane protein</topology>
    </subcellularLocation>
</comment>
<keyword evidence="2 6" id="KW-0813">Transport</keyword>
<evidence type="ECO:0000259" key="7">
    <source>
        <dbReference type="PROSITE" id="PS50850"/>
    </source>
</evidence>
<evidence type="ECO:0000256" key="4">
    <source>
        <dbReference type="ARBA" id="ARBA00022989"/>
    </source>
</evidence>
<dbReference type="GO" id="GO:0035435">
    <property type="term" value="P:phosphate ion transmembrane transport"/>
    <property type="evidence" value="ECO:0007669"/>
    <property type="project" value="TreeGrafter"/>
</dbReference>
<feature type="transmembrane region" description="Helical" evidence="6">
    <location>
        <begin position="192"/>
        <end position="209"/>
    </location>
</feature>
<name>A0A7V4LCB5_9BACT</name>
<dbReference type="GO" id="GO:0016020">
    <property type="term" value="C:membrane"/>
    <property type="evidence" value="ECO:0007669"/>
    <property type="project" value="UniProtKB-SubCell"/>
</dbReference>
<keyword evidence="5 6" id="KW-0472">Membrane</keyword>
<comment type="similarity">
    <text evidence="6">Belongs to the inorganic phosphate transporter (PiT) (TC 2.A.20) family.</text>
</comment>
<dbReference type="AlphaFoldDB" id="A0A7V4LCB5"/>
<feature type="transmembrane region" description="Helical" evidence="6">
    <location>
        <begin position="420"/>
        <end position="443"/>
    </location>
</feature>
<dbReference type="EMBL" id="DSXI01000126">
    <property type="protein sequence ID" value="HGS04544.1"/>
    <property type="molecule type" value="Genomic_DNA"/>
</dbReference>
<gene>
    <name evidence="8" type="ORF">ENT08_02205</name>
</gene>
<evidence type="ECO:0000313" key="8">
    <source>
        <dbReference type="EMBL" id="HGS04544.1"/>
    </source>
</evidence>
<proteinExistence type="inferred from homology"/>
<evidence type="ECO:0000256" key="6">
    <source>
        <dbReference type="RuleBase" id="RU363058"/>
    </source>
</evidence>
<protein>
    <recommendedName>
        <fullName evidence="6">Phosphate transporter</fullName>
    </recommendedName>
</protein>
<dbReference type="GO" id="GO:0005315">
    <property type="term" value="F:phosphate transmembrane transporter activity"/>
    <property type="evidence" value="ECO:0007669"/>
    <property type="project" value="InterPro"/>
</dbReference>
<comment type="caution">
    <text evidence="6">Lacks conserved residue(s) required for the propagation of feature annotation.</text>
</comment>